<accession>A0A8J7YDB6</accession>
<gene>
    <name evidence="4" type="ORF">KTS45_19535</name>
</gene>
<keyword evidence="1" id="KW-0863">Zinc-finger</keyword>
<feature type="region of interest" description="Disordered" evidence="2">
    <location>
        <begin position="121"/>
        <end position="143"/>
    </location>
</feature>
<dbReference type="RefSeq" id="WP_174242513.1">
    <property type="nucleotide sequence ID" value="NZ_JAHQXF010000005.1"/>
</dbReference>
<dbReference type="EMBL" id="JAHQXF010000005">
    <property type="protein sequence ID" value="MBV0926403.1"/>
    <property type="molecule type" value="Genomic_DNA"/>
</dbReference>
<dbReference type="InterPro" id="IPR007527">
    <property type="entry name" value="Znf_SWIM"/>
</dbReference>
<comment type="caution">
    <text evidence="4">The sequence shown here is derived from an EMBL/GenBank/DDBJ whole genome shotgun (WGS) entry which is preliminary data.</text>
</comment>
<sequence>MTSNPAGMDDRTVAALTEVMTVLDSVGRVRDAPGLYLVVSSSGSEYLVDMAEGRCECPDDSHRPSVTCKHRRRVAFAIGERPIPEWANQDALDDQFGLHVEADPTRAVPDGGVAQATAENNNVTRSGSGPLAIEPADDPRTKRAKREAIDVSFLQKPGRYEVQSASDSVYEVDVLEETCSCPDDASRCKHLRRVDIEIRAELVPRPDGRLPDA</sequence>
<proteinExistence type="predicted"/>
<dbReference type="GO" id="GO:0008270">
    <property type="term" value="F:zinc ion binding"/>
    <property type="evidence" value="ECO:0007669"/>
    <property type="project" value="UniProtKB-KW"/>
</dbReference>
<protein>
    <submittedName>
        <fullName evidence="4">SWIM zinc finger family protein</fullName>
    </submittedName>
</protein>
<feature type="domain" description="SWIM-type" evidence="3">
    <location>
        <begin position="170"/>
        <end position="199"/>
    </location>
</feature>
<keyword evidence="1" id="KW-0862">Zinc</keyword>
<dbReference type="Proteomes" id="UP000766550">
    <property type="component" value="Unassembled WGS sequence"/>
</dbReference>
<keyword evidence="1" id="KW-0479">Metal-binding</keyword>
<keyword evidence="5" id="KW-1185">Reference proteome</keyword>
<dbReference type="PROSITE" id="PS50966">
    <property type="entry name" value="ZF_SWIM"/>
    <property type="match status" value="2"/>
</dbReference>
<dbReference type="OrthoDB" id="142306at2157"/>
<evidence type="ECO:0000259" key="3">
    <source>
        <dbReference type="PROSITE" id="PS50966"/>
    </source>
</evidence>
<evidence type="ECO:0000256" key="2">
    <source>
        <dbReference type="SAM" id="MobiDB-lite"/>
    </source>
</evidence>
<dbReference type="AlphaFoldDB" id="A0A8J7YDB6"/>
<evidence type="ECO:0000313" key="5">
    <source>
        <dbReference type="Proteomes" id="UP000766550"/>
    </source>
</evidence>
<organism evidence="4 5">
    <name type="scientific">Haloarcula limicola</name>
    <dbReference type="NCBI Taxonomy" id="1429915"/>
    <lineage>
        <taxon>Archaea</taxon>
        <taxon>Methanobacteriati</taxon>
        <taxon>Methanobacteriota</taxon>
        <taxon>Stenosarchaea group</taxon>
        <taxon>Halobacteria</taxon>
        <taxon>Halobacteriales</taxon>
        <taxon>Haloarculaceae</taxon>
        <taxon>Haloarcula</taxon>
    </lineage>
</organism>
<dbReference type="Pfam" id="PF04434">
    <property type="entry name" value="SWIM"/>
    <property type="match status" value="2"/>
</dbReference>
<evidence type="ECO:0000256" key="1">
    <source>
        <dbReference type="PROSITE-ProRule" id="PRU00325"/>
    </source>
</evidence>
<evidence type="ECO:0000313" key="4">
    <source>
        <dbReference type="EMBL" id="MBV0926403.1"/>
    </source>
</evidence>
<feature type="domain" description="SWIM-type" evidence="3">
    <location>
        <begin position="46"/>
        <end position="79"/>
    </location>
</feature>
<reference evidence="4 5" key="1">
    <citation type="submission" date="2021-06" db="EMBL/GenBank/DDBJ databases">
        <title>New haloarchaea isolates fom saline soil.</title>
        <authorList>
            <person name="Duran-Viseras A."/>
            <person name="Sanchez-Porro C.S."/>
            <person name="Ventosa A."/>
        </authorList>
    </citation>
    <scope>NUCLEOTIDE SEQUENCE [LARGE SCALE GENOMIC DNA]</scope>
    <source>
        <strain evidence="4 5">JCM 183640</strain>
    </source>
</reference>
<name>A0A8J7YDB6_9EURY</name>